<reference evidence="16 17" key="1">
    <citation type="submission" date="2021-05" db="EMBL/GenBank/DDBJ databases">
        <title>Genome Assembly of Synthetic Allotetraploid Brassica napus Reveals Homoeologous Exchanges between Subgenomes.</title>
        <authorList>
            <person name="Davis J.T."/>
        </authorList>
    </citation>
    <scope>NUCLEOTIDE SEQUENCE [LARGE SCALE GENOMIC DNA]</scope>
    <source>
        <strain evidence="17">cv. Da-Ae</strain>
        <tissue evidence="16">Seedling</tissue>
    </source>
</reference>
<comment type="subcellular location">
    <subcellularLocation>
        <location evidence="1">Membrane</location>
        <topology evidence="1">Single-pass membrane protein</topology>
    </subcellularLocation>
    <subcellularLocation>
        <location evidence="13">Plastid</location>
        <location evidence="13">Chloroplast thylakoid membrane</location>
        <topology evidence="13">Single-pass membrane protein</topology>
    </subcellularLocation>
</comment>
<dbReference type="NCBIfam" id="TIGR01332">
    <property type="entry name" value="cyt_b559_alpha"/>
    <property type="match status" value="1"/>
</dbReference>
<accession>A0ABQ7X8V0</accession>
<feature type="domain" description="Photosystem II cytochrome b559 N-terminal" evidence="14">
    <location>
        <begin position="113"/>
        <end position="129"/>
    </location>
</feature>
<feature type="transmembrane region" description="Helical" evidence="13">
    <location>
        <begin position="111"/>
        <end position="131"/>
    </location>
</feature>
<dbReference type="InterPro" id="IPR006217">
    <property type="entry name" value="PSII_cyt_b559_asu"/>
</dbReference>
<dbReference type="PROSITE" id="PS00537">
    <property type="entry name" value="CYTOCHROME_B559"/>
    <property type="match status" value="1"/>
</dbReference>
<evidence type="ECO:0000256" key="13">
    <source>
        <dbReference type="RuleBase" id="RU004529"/>
    </source>
</evidence>
<gene>
    <name evidence="16" type="ORF">HID58_094669</name>
</gene>
<evidence type="ECO:0000256" key="11">
    <source>
        <dbReference type="ARBA" id="ARBA00023276"/>
    </source>
</evidence>
<evidence type="ECO:0000259" key="14">
    <source>
        <dbReference type="Pfam" id="PF00283"/>
    </source>
</evidence>
<dbReference type="InterPro" id="IPR013082">
    <property type="entry name" value="PSII_cytb559_asu_lum"/>
</dbReference>
<dbReference type="Pfam" id="PF02419">
    <property type="entry name" value="PsbL"/>
    <property type="match status" value="1"/>
</dbReference>
<evidence type="ECO:0000256" key="8">
    <source>
        <dbReference type="ARBA" id="ARBA00022989"/>
    </source>
</evidence>
<keyword evidence="4 13" id="KW-0349">Heme</keyword>
<evidence type="ECO:0000256" key="9">
    <source>
        <dbReference type="ARBA" id="ARBA00023004"/>
    </source>
</evidence>
<dbReference type="PANTHER" id="PTHR33391">
    <property type="entry name" value="CYTOCHROME B559 SUBUNIT BETA-RELATED"/>
    <property type="match status" value="1"/>
</dbReference>
<dbReference type="InterPro" id="IPR013081">
    <property type="entry name" value="PSII_cyt_b559_N"/>
</dbReference>
<comment type="caution">
    <text evidence="16">The sequence shown here is derived from an EMBL/GenBank/DDBJ whole genome shotgun (WGS) entry which is preliminary data.</text>
</comment>
<feature type="transmembrane region" description="Helical" evidence="13">
    <location>
        <begin position="49"/>
        <end position="70"/>
    </location>
</feature>
<dbReference type="InterPro" id="IPR003372">
    <property type="entry name" value="PSII_PsbL"/>
</dbReference>
<keyword evidence="10 13" id="KW-0472">Membrane</keyword>
<keyword evidence="8 13" id="KW-1133">Transmembrane helix</keyword>
<dbReference type="Gene3D" id="1.20.5.860">
    <property type="entry name" value="Photosystem II cytochrome b559, alpha subunit"/>
    <property type="match status" value="1"/>
</dbReference>
<dbReference type="PANTHER" id="PTHR33391:SF9">
    <property type="entry name" value="CYTOCHROME B559 SUBUNIT BETA-RELATED"/>
    <property type="match status" value="1"/>
</dbReference>
<keyword evidence="9 13" id="KW-0408">Iron</keyword>
<keyword evidence="3 13" id="KW-0602">Photosynthesis</keyword>
<name>A0ABQ7X8V0_BRANA</name>
<keyword evidence="6 13" id="KW-0479">Metal-binding</keyword>
<evidence type="ECO:0000313" key="17">
    <source>
        <dbReference type="Proteomes" id="UP000824890"/>
    </source>
</evidence>
<feature type="domain" description="Photosystem II cytochrome b559 N-terminal" evidence="14">
    <location>
        <begin position="38"/>
        <end position="66"/>
    </location>
</feature>
<sequence length="198" mass="22637">MVQNKKDQSPIDRYRYRNLKKIDSLQEYLEFSMSGSTGERSFADIITSIRYWVIHSITIPSLFIAGWLFVSTGLAYDVFGSPRPNEYFTESRQGIPLITGRFDSLEQLDEFMRWLAVHGLAVPTVSFLGSISAMQAMTQSNPNEQNVELNRTSLYWGLLLIFVLAHDHSMKCGGKQDKWLILLEGFLFGIRFIPVEIG</sequence>
<evidence type="ECO:0000256" key="2">
    <source>
        <dbReference type="ARBA" id="ARBA00022448"/>
    </source>
</evidence>
<evidence type="ECO:0000256" key="3">
    <source>
        <dbReference type="ARBA" id="ARBA00022531"/>
    </source>
</evidence>
<comment type="similarity">
    <text evidence="13">Belongs to the PsbE/PsbF family.</text>
</comment>
<dbReference type="SUPFAM" id="SSF161017">
    <property type="entry name" value="Photosystem II reaction center protein L, PsbL"/>
    <property type="match status" value="1"/>
</dbReference>
<dbReference type="InterPro" id="IPR006216">
    <property type="entry name" value="PSII_cyt_b559_CS"/>
</dbReference>
<keyword evidence="2 13" id="KW-0813">Transport</keyword>
<evidence type="ECO:0000259" key="15">
    <source>
        <dbReference type="Pfam" id="PF00284"/>
    </source>
</evidence>
<keyword evidence="13" id="KW-0150">Chloroplast</keyword>
<evidence type="ECO:0000256" key="10">
    <source>
        <dbReference type="ARBA" id="ARBA00023136"/>
    </source>
</evidence>
<proteinExistence type="inferred from homology"/>
<comment type="caution">
    <text evidence="13">Lacks conserved residue(s) required for the propagation of feature annotation.</text>
</comment>
<dbReference type="InterPro" id="IPR037266">
    <property type="entry name" value="PSII_PsbL_sf"/>
</dbReference>
<dbReference type="Pfam" id="PF00284">
    <property type="entry name" value="Cytochrom_B559a"/>
    <property type="match status" value="1"/>
</dbReference>
<dbReference type="Proteomes" id="UP000824890">
    <property type="component" value="Unassembled WGS sequence"/>
</dbReference>
<comment type="subunit">
    <text evidence="13">Heterodimer of an alpha subunit and a beta subunit.</text>
</comment>
<dbReference type="SUPFAM" id="SSF161045">
    <property type="entry name" value="Cytochrome b559 subunits"/>
    <property type="match status" value="2"/>
</dbReference>
<keyword evidence="7 13" id="KW-0249">Electron transport</keyword>
<dbReference type="EMBL" id="JAGKQM010001675">
    <property type="protein sequence ID" value="KAH0851533.1"/>
    <property type="molecule type" value="Genomic_DNA"/>
</dbReference>
<dbReference type="InterPro" id="IPR037025">
    <property type="entry name" value="PSII_cyt_b559_asu_sf"/>
</dbReference>
<comment type="function">
    <text evidence="13">This b-type cytochrome is tightly associated with the reaction center of photosystem II (PSII). PSII is a light-driven water:plastoquinone oxidoreductase that uses light energy to abstract electrons from H(2)O, generating O(2) and a proton gradient subsequently used for ATP formation. It consists of a core antenna complex that captures photons, and an electron transfer chain that converts photonic excitation into a charge separation.</text>
</comment>
<dbReference type="HAMAP" id="MF_01317">
    <property type="entry name" value="PSII_PsbL"/>
    <property type="match status" value="1"/>
</dbReference>
<keyword evidence="17" id="KW-1185">Reference proteome</keyword>
<dbReference type="Pfam" id="PF00283">
    <property type="entry name" value="Cytochrom_B559"/>
    <property type="match status" value="2"/>
</dbReference>
<feature type="domain" description="Photosystem II cytochrome b559 alpha subunit lumenal region" evidence="15">
    <location>
        <begin position="74"/>
        <end position="111"/>
    </location>
</feature>
<evidence type="ECO:0000256" key="4">
    <source>
        <dbReference type="ARBA" id="ARBA00022617"/>
    </source>
</evidence>
<organism evidence="16 17">
    <name type="scientific">Brassica napus</name>
    <name type="common">Rape</name>
    <dbReference type="NCBI Taxonomy" id="3708"/>
    <lineage>
        <taxon>Eukaryota</taxon>
        <taxon>Viridiplantae</taxon>
        <taxon>Streptophyta</taxon>
        <taxon>Embryophyta</taxon>
        <taxon>Tracheophyta</taxon>
        <taxon>Spermatophyta</taxon>
        <taxon>Magnoliopsida</taxon>
        <taxon>eudicotyledons</taxon>
        <taxon>Gunneridae</taxon>
        <taxon>Pentapetalae</taxon>
        <taxon>rosids</taxon>
        <taxon>malvids</taxon>
        <taxon>Brassicales</taxon>
        <taxon>Brassicaceae</taxon>
        <taxon>Brassiceae</taxon>
        <taxon>Brassica</taxon>
    </lineage>
</organism>
<evidence type="ECO:0000256" key="5">
    <source>
        <dbReference type="ARBA" id="ARBA00022692"/>
    </source>
</evidence>
<keyword evidence="11 13" id="KW-0604">Photosystem II</keyword>
<evidence type="ECO:0000256" key="12">
    <source>
        <dbReference type="RuleBase" id="RU000619"/>
    </source>
</evidence>
<evidence type="ECO:0000313" key="16">
    <source>
        <dbReference type="EMBL" id="KAH0851533.1"/>
    </source>
</evidence>
<keyword evidence="13" id="KW-0934">Plastid</keyword>
<dbReference type="HAMAP" id="MF_00642">
    <property type="entry name" value="PSII_PsbE"/>
    <property type="match status" value="1"/>
</dbReference>
<evidence type="ECO:0000256" key="6">
    <source>
        <dbReference type="ARBA" id="ARBA00022723"/>
    </source>
</evidence>
<protein>
    <recommendedName>
        <fullName evidence="12">Cytochrome b559 subunit alpha</fullName>
    </recommendedName>
    <alternativeName>
        <fullName evidence="13">PSII reaction center subunit V</fullName>
    </alternativeName>
</protein>
<keyword evidence="5 13" id="KW-0812">Transmembrane</keyword>
<evidence type="ECO:0000256" key="1">
    <source>
        <dbReference type="ARBA" id="ARBA00004167"/>
    </source>
</evidence>
<evidence type="ECO:0000256" key="7">
    <source>
        <dbReference type="ARBA" id="ARBA00022982"/>
    </source>
</evidence>